<proteinExistence type="inferred from homology"/>
<keyword evidence="7 10" id="KW-0067">ATP-binding</keyword>
<dbReference type="Gene3D" id="1.10.510.10">
    <property type="entry name" value="Transferase(Phosphotransferase) domain 1"/>
    <property type="match status" value="1"/>
</dbReference>
<dbReference type="AlphaFoldDB" id="A0AAD1XHY4"/>
<dbReference type="InterPro" id="IPR017441">
    <property type="entry name" value="Protein_kinase_ATP_BS"/>
</dbReference>
<dbReference type="PROSITE" id="PS50011">
    <property type="entry name" value="PROTEIN_KINASE_DOM"/>
    <property type="match status" value="1"/>
</dbReference>
<comment type="catalytic activity">
    <reaction evidence="8">
        <text>L-threonyl-[protein] + ATP = O-phospho-L-threonyl-[protein] + ADP + H(+)</text>
        <dbReference type="Rhea" id="RHEA:46608"/>
        <dbReference type="Rhea" id="RHEA-COMP:11060"/>
        <dbReference type="Rhea" id="RHEA-COMP:11605"/>
        <dbReference type="ChEBI" id="CHEBI:15378"/>
        <dbReference type="ChEBI" id="CHEBI:30013"/>
        <dbReference type="ChEBI" id="CHEBI:30616"/>
        <dbReference type="ChEBI" id="CHEBI:61977"/>
        <dbReference type="ChEBI" id="CHEBI:456216"/>
        <dbReference type="EC" id="2.7.11.1"/>
    </reaction>
</comment>
<dbReference type="SMART" id="SM00220">
    <property type="entry name" value="S_TKc"/>
    <property type="match status" value="1"/>
</dbReference>
<feature type="binding site" evidence="10">
    <location>
        <position position="41"/>
    </location>
    <ligand>
        <name>ATP</name>
        <dbReference type="ChEBI" id="CHEBI:30616"/>
    </ligand>
</feature>
<dbReference type="GO" id="GO:0004674">
    <property type="term" value="F:protein serine/threonine kinase activity"/>
    <property type="evidence" value="ECO:0007669"/>
    <property type="project" value="UniProtKB-KW"/>
</dbReference>
<accession>A0AAD1XHY4</accession>
<dbReference type="Proteomes" id="UP001295684">
    <property type="component" value="Unassembled WGS sequence"/>
</dbReference>
<evidence type="ECO:0000256" key="4">
    <source>
        <dbReference type="ARBA" id="ARBA00022679"/>
    </source>
</evidence>
<evidence type="ECO:0000256" key="11">
    <source>
        <dbReference type="RuleBase" id="RU000304"/>
    </source>
</evidence>
<protein>
    <recommendedName>
        <fullName evidence="2">non-specific serine/threonine protein kinase</fullName>
        <ecNumber evidence="2">2.7.11.1</ecNumber>
    </recommendedName>
</protein>
<name>A0AAD1XHY4_EUPCR</name>
<evidence type="ECO:0000256" key="1">
    <source>
        <dbReference type="ARBA" id="ARBA00010886"/>
    </source>
</evidence>
<feature type="domain" description="Protein kinase" evidence="12">
    <location>
        <begin position="12"/>
        <end position="266"/>
    </location>
</feature>
<evidence type="ECO:0000259" key="12">
    <source>
        <dbReference type="PROSITE" id="PS50011"/>
    </source>
</evidence>
<sequence>MEKEESKAPEVYKKKKLLGEGASGKAYLVQCGSDKSKAVVKQINVEDMADKDREKTLKESQYMALFKHPNIVRFRENYMTKKGNLCIVMDYCDDGDLYKYLESLDTKLKEEDILNLFVQICLALKEIHDERIIHRDLKSMNIFLTKRGILKLGDFGIAKLFSTMTVEARTRIGSPCYLSPEIVSDQPYKQSSDIWSLGVLLYELCCLTPPFAGSNFNDLCENIKIGKYEDIPVFYSEELGQLIKAMLNVDPNMRPTINDILQHPLLVPPLLEHVKSDIFKKEFIYLSKFVKAKSEDTKEEASSKKSLTREQLRYKEYVNKIEELINPPEECKPSKS</sequence>
<evidence type="ECO:0000256" key="8">
    <source>
        <dbReference type="ARBA" id="ARBA00047899"/>
    </source>
</evidence>
<evidence type="ECO:0000256" key="2">
    <source>
        <dbReference type="ARBA" id="ARBA00012513"/>
    </source>
</evidence>
<keyword evidence="4" id="KW-0808">Transferase</keyword>
<dbReference type="EMBL" id="CAMPGE010014431">
    <property type="protein sequence ID" value="CAI2373104.1"/>
    <property type="molecule type" value="Genomic_DNA"/>
</dbReference>
<evidence type="ECO:0000256" key="10">
    <source>
        <dbReference type="PROSITE-ProRule" id="PRU10141"/>
    </source>
</evidence>
<dbReference type="InterPro" id="IPR000719">
    <property type="entry name" value="Prot_kinase_dom"/>
</dbReference>
<dbReference type="FunFam" id="3.30.200.20:FF:000097">
    <property type="entry name" value="Probable serine/threonine-protein kinase nek1"/>
    <property type="match status" value="1"/>
</dbReference>
<keyword evidence="5 10" id="KW-0547">Nucleotide-binding</keyword>
<reference evidence="13" key="1">
    <citation type="submission" date="2023-07" db="EMBL/GenBank/DDBJ databases">
        <authorList>
            <consortium name="AG Swart"/>
            <person name="Singh M."/>
            <person name="Singh A."/>
            <person name="Seah K."/>
            <person name="Emmerich C."/>
        </authorList>
    </citation>
    <scope>NUCLEOTIDE SEQUENCE</scope>
    <source>
        <strain evidence="13">DP1</strain>
    </source>
</reference>
<dbReference type="GO" id="GO:0005524">
    <property type="term" value="F:ATP binding"/>
    <property type="evidence" value="ECO:0007669"/>
    <property type="project" value="UniProtKB-UniRule"/>
</dbReference>
<comment type="caution">
    <text evidence="13">The sequence shown here is derived from an EMBL/GenBank/DDBJ whole genome shotgun (WGS) entry which is preliminary data.</text>
</comment>
<dbReference type="InterPro" id="IPR051131">
    <property type="entry name" value="NEK_Ser/Thr_kinase_NIMA"/>
</dbReference>
<dbReference type="CDD" id="cd08215">
    <property type="entry name" value="STKc_Nek"/>
    <property type="match status" value="1"/>
</dbReference>
<dbReference type="PROSITE" id="PS00107">
    <property type="entry name" value="PROTEIN_KINASE_ATP"/>
    <property type="match status" value="1"/>
</dbReference>
<evidence type="ECO:0000256" key="6">
    <source>
        <dbReference type="ARBA" id="ARBA00022777"/>
    </source>
</evidence>
<keyword evidence="3 11" id="KW-0723">Serine/threonine-protein kinase</keyword>
<organism evidence="13 14">
    <name type="scientific">Euplotes crassus</name>
    <dbReference type="NCBI Taxonomy" id="5936"/>
    <lineage>
        <taxon>Eukaryota</taxon>
        <taxon>Sar</taxon>
        <taxon>Alveolata</taxon>
        <taxon>Ciliophora</taxon>
        <taxon>Intramacronucleata</taxon>
        <taxon>Spirotrichea</taxon>
        <taxon>Hypotrichia</taxon>
        <taxon>Euplotida</taxon>
        <taxon>Euplotidae</taxon>
        <taxon>Moneuplotes</taxon>
    </lineage>
</organism>
<evidence type="ECO:0000256" key="7">
    <source>
        <dbReference type="ARBA" id="ARBA00022840"/>
    </source>
</evidence>
<dbReference type="EC" id="2.7.11.1" evidence="2"/>
<keyword evidence="14" id="KW-1185">Reference proteome</keyword>
<evidence type="ECO:0000256" key="5">
    <source>
        <dbReference type="ARBA" id="ARBA00022741"/>
    </source>
</evidence>
<dbReference type="SUPFAM" id="SSF56112">
    <property type="entry name" value="Protein kinase-like (PK-like)"/>
    <property type="match status" value="1"/>
</dbReference>
<evidence type="ECO:0000313" key="13">
    <source>
        <dbReference type="EMBL" id="CAI2373104.1"/>
    </source>
</evidence>
<evidence type="ECO:0000256" key="9">
    <source>
        <dbReference type="ARBA" id="ARBA00048679"/>
    </source>
</evidence>
<dbReference type="InterPro" id="IPR008271">
    <property type="entry name" value="Ser/Thr_kinase_AS"/>
</dbReference>
<gene>
    <name evidence="13" type="ORF">ECRASSUSDP1_LOCUS14442</name>
</gene>
<dbReference type="PANTHER" id="PTHR44899:SF3">
    <property type="entry name" value="SERINE_THREONINE-PROTEIN KINASE NEK1"/>
    <property type="match status" value="1"/>
</dbReference>
<comment type="catalytic activity">
    <reaction evidence="9">
        <text>L-seryl-[protein] + ATP = O-phospho-L-seryl-[protein] + ADP + H(+)</text>
        <dbReference type="Rhea" id="RHEA:17989"/>
        <dbReference type="Rhea" id="RHEA-COMP:9863"/>
        <dbReference type="Rhea" id="RHEA-COMP:11604"/>
        <dbReference type="ChEBI" id="CHEBI:15378"/>
        <dbReference type="ChEBI" id="CHEBI:29999"/>
        <dbReference type="ChEBI" id="CHEBI:30616"/>
        <dbReference type="ChEBI" id="CHEBI:83421"/>
        <dbReference type="ChEBI" id="CHEBI:456216"/>
        <dbReference type="EC" id="2.7.11.1"/>
    </reaction>
</comment>
<keyword evidence="6" id="KW-0418">Kinase</keyword>
<dbReference type="PROSITE" id="PS00108">
    <property type="entry name" value="PROTEIN_KINASE_ST"/>
    <property type="match status" value="1"/>
</dbReference>
<evidence type="ECO:0000313" key="14">
    <source>
        <dbReference type="Proteomes" id="UP001295684"/>
    </source>
</evidence>
<dbReference type="PANTHER" id="PTHR44899">
    <property type="entry name" value="CAMK FAMILY PROTEIN KINASE"/>
    <property type="match status" value="1"/>
</dbReference>
<comment type="similarity">
    <text evidence="1">Belongs to the protein kinase superfamily. NEK Ser/Thr protein kinase family. NIMA subfamily.</text>
</comment>
<dbReference type="InterPro" id="IPR011009">
    <property type="entry name" value="Kinase-like_dom_sf"/>
</dbReference>
<evidence type="ECO:0000256" key="3">
    <source>
        <dbReference type="ARBA" id="ARBA00022527"/>
    </source>
</evidence>
<dbReference type="Pfam" id="PF00069">
    <property type="entry name" value="Pkinase"/>
    <property type="match status" value="1"/>
</dbReference>